<evidence type="ECO:0000313" key="1">
    <source>
        <dbReference type="EMBL" id="MCI4395581.1"/>
    </source>
</evidence>
<protein>
    <submittedName>
        <fullName evidence="1">Uncharacterized protein</fullName>
    </submittedName>
</protein>
<name>A0ACC5XWT9_PANGG</name>
<accession>A0ACC5XWT9</accession>
<evidence type="ECO:0000313" key="2">
    <source>
        <dbReference type="Proteomes" id="UP000829447"/>
    </source>
</evidence>
<dbReference type="Proteomes" id="UP000829447">
    <property type="component" value="Linkage Group LG29"/>
</dbReference>
<gene>
    <name evidence="1" type="ORF">PGIGA_G00182250</name>
</gene>
<keyword evidence="2" id="KW-1185">Reference proteome</keyword>
<proteinExistence type="predicted"/>
<sequence>MQASHSVRYSQMNVDTHMFDVDVTEYAVFICNELNVEFDHHELQIYEEVVCMPPFQRRTLVLIGAQGVGRRSLKNRLLVLHPDRYGTTVPFTSRRPREDEHDGQTYQFVTQMDMERDIKLGCFLEHGEYDGNLYGTKISSIHEVVNTGRTCILDVNPQALKMLRTVEFMPYVVFIAAPEFETLKAMHKAVIDAGITTKQLTDVDLKKRVDESACIQRTYKHYFDLTIVNDNLDAAFETLQVALDKLCSEPQWVPVSWVY</sequence>
<reference evidence="1 2" key="1">
    <citation type="journal article" date="2022" name="bioRxiv">
        <title>An ancient truncated duplication of the anti-Mullerian hormone receptor type 2 gene is a potential conserved master sex determinant in the Pangasiidae catfish family.</title>
        <authorList>
            <person name="Wen M."/>
            <person name="Pan Q."/>
            <person name="Jouanno E."/>
            <person name="Montfort J."/>
            <person name="Zahm M."/>
            <person name="Cabau C."/>
            <person name="Klopp C."/>
            <person name="Iampietro C."/>
            <person name="Roques C."/>
            <person name="Bouchez O."/>
            <person name="Castinel A."/>
            <person name="Donnadieu C."/>
            <person name="Parrinello H."/>
            <person name="Poncet C."/>
            <person name="Belmonte E."/>
            <person name="Gautier V."/>
            <person name="Avarre J.-C."/>
            <person name="Dugue R."/>
            <person name="Gustiano R."/>
            <person name="Ha T.T.T."/>
            <person name="Campet M."/>
            <person name="Sriphairoj K."/>
            <person name="Ribolli J."/>
            <person name="de Almeida F.L."/>
            <person name="Desvignes T."/>
            <person name="Postlethwait J.H."/>
            <person name="Bucao C.F."/>
            <person name="Robinson-Rechavi M."/>
            <person name="Bobe J."/>
            <person name="Herpin A."/>
            <person name="Guiguen Y."/>
        </authorList>
    </citation>
    <scope>NUCLEOTIDE SEQUENCE [LARGE SCALE GENOMIC DNA]</scope>
    <source>
        <strain evidence="1">YG-Dec2019</strain>
    </source>
</reference>
<dbReference type="EMBL" id="CM040482">
    <property type="protein sequence ID" value="MCI4395581.1"/>
    <property type="molecule type" value="Genomic_DNA"/>
</dbReference>
<organism evidence="1 2">
    <name type="scientific">Pangasianodon gigas</name>
    <name type="common">Mekong giant catfish</name>
    <name type="synonym">Pangasius gigas</name>
    <dbReference type="NCBI Taxonomy" id="30993"/>
    <lineage>
        <taxon>Eukaryota</taxon>
        <taxon>Metazoa</taxon>
        <taxon>Chordata</taxon>
        <taxon>Craniata</taxon>
        <taxon>Vertebrata</taxon>
        <taxon>Euteleostomi</taxon>
        <taxon>Actinopterygii</taxon>
        <taxon>Neopterygii</taxon>
        <taxon>Teleostei</taxon>
        <taxon>Ostariophysi</taxon>
        <taxon>Siluriformes</taxon>
        <taxon>Pangasiidae</taxon>
        <taxon>Pangasianodon</taxon>
    </lineage>
</organism>
<comment type="caution">
    <text evidence="1">The sequence shown here is derived from an EMBL/GenBank/DDBJ whole genome shotgun (WGS) entry which is preliminary data.</text>
</comment>